<proteinExistence type="predicted"/>
<reference evidence="1" key="1">
    <citation type="submission" date="2020-05" db="EMBL/GenBank/DDBJ databases">
        <title>Large-scale comparative analyses of tick genomes elucidate their genetic diversity and vector capacities.</title>
        <authorList>
            <person name="Jia N."/>
            <person name="Wang J."/>
            <person name="Shi W."/>
            <person name="Du L."/>
            <person name="Sun Y."/>
            <person name="Zhan W."/>
            <person name="Jiang J."/>
            <person name="Wang Q."/>
            <person name="Zhang B."/>
            <person name="Ji P."/>
            <person name="Sakyi L.B."/>
            <person name="Cui X."/>
            <person name="Yuan T."/>
            <person name="Jiang B."/>
            <person name="Yang W."/>
            <person name="Lam T.T.-Y."/>
            <person name="Chang Q."/>
            <person name="Ding S."/>
            <person name="Wang X."/>
            <person name="Zhu J."/>
            <person name="Ruan X."/>
            <person name="Zhao L."/>
            <person name="Wei J."/>
            <person name="Que T."/>
            <person name="Du C."/>
            <person name="Cheng J."/>
            <person name="Dai P."/>
            <person name="Han X."/>
            <person name="Huang E."/>
            <person name="Gao Y."/>
            <person name="Liu J."/>
            <person name="Shao H."/>
            <person name="Ye R."/>
            <person name="Li L."/>
            <person name="Wei W."/>
            <person name="Wang X."/>
            <person name="Wang C."/>
            <person name="Yang T."/>
            <person name="Huo Q."/>
            <person name="Li W."/>
            <person name="Guo W."/>
            <person name="Chen H."/>
            <person name="Zhou L."/>
            <person name="Ni X."/>
            <person name="Tian J."/>
            <person name="Zhou Y."/>
            <person name="Sheng Y."/>
            <person name="Liu T."/>
            <person name="Pan Y."/>
            <person name="Xia L."/>
            <person name="Li J."/>
            <person name="Zhao F."/>
            <person name="Cao W."/>
        </authorList>
    </citation>
    <scope>NUCLEOTIDE SEQUENCE</scope>
    <source>
        <strain evidence="1">Hyas-2018</strain>
    </source>
</reference>
<evidence type="ECO:0000313" key="1">
    <source>
        <dbReference type="EMBL" id="KAH6943401.1"/>
    </source>
</evidence>
<protein>
    <submittedName>
        <fullName evidence="1">Uncharacterized protein</fullName>
    </submittedName>
</protein>
<accession>A0ACB7TB97</accession>
<gene>
    <name evidence="1" type="ORF">HPB50_021122</name>
</gene>
<organism evidence="1 2">
    <name type="scientific">Hyalomma asiaticum</name>
    <name type="common">Tick</name>
    <dbReference type="NCBI Taxonomy" id="266040"/>
    <lineage>
        <taxon>Eukaryota</taxon>
        <taxon>Metazoa</taxon>
        <taxon>Ecdysozoa</taxon>
        <taxon>Arthropoda</taxon>
        <taxon>Chelicerata</taxon>
        <taxon>Arachnida</taxon>
        <taxon>Acari</taxon>
        <taxon>Parasitiformes</taxon>
        <taxon>Ixodida</taxon>
        <taxon>Ixodoidea</taxon>
        <taxon>Ixodidae</taxon>
        <taxon>Hyalomminae</taxon>
        <taxon>Hyalomma</taxon>
    </lineage>
</organism>
<sequence>MAVSKKKKNSVELVVVGALGTWDVANDRVMRRFASNAYLRLFKRLCVSDVVAASREIYAAHVGGGATES</sequence>
<name>A0ACB7TB97_HYAAI</name>
<comment type="caution">
    <text evidence="1">The sequence shown here is derived from an EMBL/GenBank/DDBJ whole genome shotgun (WGS) entry which is preliminary data.</text>
</comment>
<keyword evidence="2" id="KW-1185">Reference proteome</keyword>
<dbReference type="EMBL" id="CM023490">
    <property type="protein sequence ID" value="KAH6943401.1"/>
    <property type="molecule type" value="Genomic_DNA"/>
</dbReference>
<dbReference type="Proteomes" id="UP000821845">
    <property type="component" value="Chromosome 10"/>
</dbReference>
<evidence type="ECO:0000313" key="2">
    <source>
        <dbReference type="Proteomes" id="UP000821845"/>
    </source>
</evidence>